<dbReference type="PANTHER" id="PTHR39332:SF7">
    <property type="entry name" value="SRPBCC FAMILY PROTEIN"/>
    <property type="match status" value="1"/>
</dbReference>
<dbReference type="SUPFAM" id="SSF55961">
    <property type="entry name" value="Bet v1-like"/>
    <property type="match status" value="1"/>
</dbReference>
<dbReference type="Gene3D" id="3.30.530.20">
    <property type="match status" value="1"/>
</dbReference>
<dbReference type="InterPro" id="IPR023393">
    <property type="entry name" value="START-like_dom_sf"/>
</dbReference>
<dbReference type="CDD" id="cd07821">
    <property type="entry name" value="PYR_PYL_RCAR_like"/>
    <property type="match status" value="1"/>
</dbReference>
<keyword evidence="2" id="KW-1185">Reference proteome</keyword>
<sequence length="142" mass="15339">MEKTIVTVTLPIPMDKAWEVIGAVGGVDTWSPIIKSCRIESTREGGLKRYCSAEQGELIEKILLLDHQNHVLSYAITEQPILPVSSLVSSIEVSGDDFQAVIKTTSTFEVNDGANPVEIKSMIEQIYTGSYAGIAALVTQAA</sequence>
<dbReference type="STRING" id="226506.SAMN04488519_103265"/>
<gene>
    <name evidence="1" type="ORF">SAMN04488519_103265</name>
</gene>
<dbReference type="Proteomes" id="UP000199564">
    <property type="component" value="Unassembled WGS sequence"/>
</dbReference>
<protein>
    <submittedName>
        <fullName evidence="1">Polyketide cyclase / dehydrase and lipid transport</fullName>
    </submittedName>
</protein>
<organism evidence="1 2">
    <name type="scientific">Algoriphagus ornithinivorans</name>
    <dbReference type="NCBI Taxonomy" id="226506"/>
    <lineage>
        <taxon>Bacteria</taxon>
        <taxon>Pseudomonadati</taxon>
        <taxon>Bacteroidota</taxon>
        <taxon>Cytophagia</taxon>
        <taxon>Cytophagales</taxon>
        <taxon>Cyclobacteriaceae</taxon>
        <taxon>Algoriphagus</taxon>
    </lineage>
</organism>
<evidence type="ECO:0000313" key="1">
    <source>
        <dbReference type="EMBL" id="SFO05836.1"/>
    </source>
</evidence>
<dbReference type="AlphaFoldDB" id="A0A1I5E334"/>
<dbReference type="RefSeq" id="WP_091651675.1">
    <property type="nucleotide sequence ID" value="NZ_FOVW01000003.1"/>
</dbReference>
<accession>A0A1I5E334</accession>
<reference evidence="2" key="1">
    <citation type="submission" date="2016-10" db="EMBL/GenBank/DDBJ databases">
        <authorList>
            <person name="Varghese N."/>
            <person name="Submissions S."/>
        </authorList>
    </citation>
    <scope>NUCLEOTIDE SEQUENCE [LARGE SCALE GENOMIC DNA]</scope>
    <source>
        <strain evidence="2">DSM 15282</strain>
    </source>
</reference>
<dbReference type="EMBL" id="FOVW01000003">
    <property type="protein sequence ID" value="SFO05836.1"/>
    <property type="molecule type" value="Genomic_DNA"/>
</dbReference>
<name>A0A1I5E334_9BACT</name>
<proteinExistence type="predicted"/>
<dbReference type="InterPro" id="IPR019587">
    <property type="entry name" value="Polyketide_cyclase/dehydratase"/>
</dbReference>
<dbReference type="PANTHER" id="PTHR39332">
    <property type="entry name" value="BLL4707 PROTEIN"/>
    <property type="match status" value="1"/>
</dbReference>
<evidence type="ECO:0000313" key="2">
    <source>
        <dbReference type="Proteomes" id="UP000199564"/>
    </source>
</evidence>
<dbReference type="Pfam" id="PF10604">
    <property type="entry name" value="Polyketide_cyc2"/>
    <property type="match status" value="1"/>
</dbReference>